<dbReference type="InterPro" id="IPR057326">
    <property type="entry name" value="KR_dom"/>
</dbReference>
<dbReference type="SUPFAM" id="SSF51735">
    <property type="entry name" value="NAD(P)-binding Rossmann-fold domains"/>
    <property type="match status" value="1"/>
</dbReference>
<dbReference type="EMBL" id="QBUD01000002">
    <property type="protein sequence ID" value="PUB17606.1"/>
    <property type="molecule type" value="Genomic_DNA"/>
</dbReference>
<sequence length="245" mass="27039">MREWQGKRYWLVGASEGLGREVAFCLSRAGAEVIVSARSEDRLKELVAELPGKASYVTVDVMDRAAVEAAAAEIGELDGVVYLAGVYWPMKASEWDNEKSDMMGEINFLGASRVVGSVINDMVARGSGHIVLTGSLSGFRGLPGAIGYSASKAGLMALAESMQADLRTSPIEVQLINPGFIETRLTAKNDFHMPFIMSAEDAAREVFEHMNTDHFKKSFPTVFSWVFRLSQFMPDWMYYRLFGAK</sequence>
<dbReference type="InterPro" id="IPR036291">
    <property type="entry name" value="NAD(P)-bd_dom_sf"/>
</dbReference>
<dbReference type="InterPro" id="IPR002347">
    <property type="entry name" value="SDR_fam"/>
</dbReference>
<evidence type="ECO:0000259" key="3">
    <source>
        <dbReference type="SMART" id="SM00822"/>
    </source>
</evidence>
<dbReference type="InterPro" id="IPR020904">
    <property type="entry name" value="Sc_DH/Rdtase_CS"/>
</dbReference>
<dbReference type="Gene3D" id="3.40.50.720">
    <property type="entry name" value="NAD(P)-binding Rossmann-like Domain"/>
    <property type="match status" value="1"/>
</dbReference>
<dbReference type="GO" id="GO:0016491">
    <property type="term" value="F:oxidoreductase activity"/>
    <property type="evidence" value="ECO:0007669"/>
    <property type="project" value="UniProtKB-KW"/>
</dbReference>
<dbReference type="OrthoDB" id="335726at2"/>
<dbReference type="GO" id="GO:0016020">
    <property type="term" value="C:membrane"/>
    <property type="evidence" value="ECO:0007669"/>
    <property type="project" value="TreeGrafter"/>
</dbReference>
<evidence type="ECO:0000256" key="1">
    <source>
        <dbReference type="ARBA" id="ARBA00006484"/>
    </source>
</evidence>
<comment type="similarity">
    <text evidence="1">Belongs to the short-chain dehydrogenases/reductases (SDR) family.</text>
</comment>
<dbReference type="Proteomes" id="UP000244523">
    <property type="component" value="Unassembled WGS sequence"/>
</dbReference>
<dbReference type="PANTHER" id="PTHR44196">
    <property type="entry name" value="DEHYDROGENASE/REDUCTASE SDR FAMILY MEMBER 7B"/>
    <property type="match status" value="1"/>
</dbReference>
<evidence type="ECO:0000256" key="2">
    <source>
        <dbReference type="ARBA" id="ARBA00023002"/>
    </source>
</evidence>
<dbReference type="RefSeq" id="WP_108385710.1">
    <property type="nucleotide sequence ID" value="NZ_QBUD01000002.1"/>
</dbReference>
<reference evidence="4 5" key="1">
    <citation type="submission" date="2018-04" db="EMBL/GenBank/DDBJ databases">
        <title>Genomic Encyclopedia of Archaeal and Bacterial Type Strains, Phase II (KMG-II): from individual species to whole genera.</title>
        <authorList>
            <person name="Goeker M."/>
        </authorList>
    </citation>
    <scope>NUCLEOTIDE SEQUENCE [LARGE SCALE GENOMIC DNA]</scope>
    <source>
        <strain evidence="4 5">DSM 29955</strain>
    </source>
</reference>
<keyword evidence="2" id="KW-0560">Oxidoreductase</keyword>
<dbReference type="Pfam" id="PF00106">
    <property type="entry name" value="adh_short"/>
    <property type="match status" value="1"/>
</dbReference>
<dbReference type="PANTHER" id="PTHR44196:SF1">
    <property type="entry name" value="DEHYDROGENASE_REDUCTASE SDR FAMILY MEMBER 7B"/>
    <property type="match status" value="1"/>
</dbReference>
<dbReference type="PROSITE" id="PS00061">
    <property type="entry name" value="ADH_SHORT"/>
    <property type="match status" value="1"/>
</dbReference>
<evidence type="ECO:0000313" key="5">
    <source>
        <dbReference type="Proteomes" id="UP000244523"/>
    </source>
</evidence>
<organism evidence="4 5">
    <name type="scientific">Yoonia sediminilitoris</name>
    <dbReference type="NCBI Taxonomy" id="1286148"/>
    <lineage>
        <taxon>Bacteria</taxon>
        <taxon>Pseudomonadati</taxon>
        <taxon>Pseudomonadota</taxon>
        <taxon>Alphaproteobacteria</taxon>
        <taxon>Rhodobacterales</taxon>
        <taxon>Paracoccaceae</taxon>
        <taxon>Yoonia</taxon>
    </lineage>
</organism>
<proteinExistence type="inferred from homology"/>
<comment type="caution">
    <text evidence="4">The sequence shown here is derived from an EMBL/GenBank/DDBJ whole genome shotgun (WGS) entry which is preliminary data.</text>
</comment>
<dbReference type="PRINTS" id="PR00081">
    <property type="entry name" value="GDHRDH"/>
</dbReference>
<dbReference type="SMART" id="SM00822">
    <property type="entry name" value="PKS_KR"/>
    <property type="match status" value="1"/>
</dbReference>
<name>A0A2T6KN19_9RHOB</name>
<feature type="domain" description="Ketoreductase" evidence="3">
    <location>
        <begin position="7"/>
        <end position="184"/>
    </location>
</feature>
<evidence type="ECO:0000313" key="4">
    <source>
        <dbReference type="EMBL" id="PUB17606.1"/>
    </source>
</evidence>
<protein>
    <submittedName>
        <fullName evidence="4">NADP-dependent 3-hydroxy acid dehydrogenase YdfG</fullName>
    </submittedName>
</protein>
<dbReference type="AlphaFoldDB" id="A0A2T6KN19"/>
<keyword evidence="5" id="KW-1185">Reference proteome</keyword>
<accession>A0A2T6KN19</accession>
<gene>
    <name evidence="4" type="ORF">C8N45_102618</name>
</gene>